<dbReference type="EMBL" id="RSCM01000013">
    <property type="protein sequence ID" value="RUS94500.1"/>
    <property type="molecule type" value="Genomic_DNA"/>
</dbReference>
<reference evidence="2 3" key="1">
    <citation type="journal article" date="2019" name="Genome Biol. Evol.">
        <title>Day and night: Metabolic profiles and evolutionary relationships of six axenic non-marine cyanobacteria.</title>
        <authorList>
            <person name="Will S.E."/>
            <person name="Henke P."/>
            <person name="Boedeker C."/>
            <person name="Huang S."/>
            <person name="Brinkmann H."/>
            <person name="Rohde M."/>
            <person name="Jarek M."/>
            <person name="Friedl T."/>
            <person name="Seufert S."/>
            <person name="Schumacher M."/>
            <person name="Overmann J."/>
            <person name="Neumann-Schaal M."/>
            <person name="Petersen J."/>
        </authorList>
    </citation>
    <scope>NUCLEOTIDE SEQUENCE [LARGE SCALE GENOMIC DNA]</scope>
    <source>
        <strain evidence="2 3">SAG 1403-4b</strain>
    </source>
</reference>
<name>A0A433UKX7_ANAVA</name>
<gene>
    <name evidence="2" type="ORF">DSM107003_36290</name>
</gene>
<comment type="caution">
    <text evidence="2">The sequence shown here is derived from an EMBL/GenBank/DDBJ whole genome shotgun (WGS) entry which is preliminary data.</text>
</comment>
<proteinExistence type="predicted"/>
<organism evidence="2 3">
    <name type="scientific">Trichormus variabilis SAG 1403-4b</name>
    <dbReference type="NCBI Taxonomy" id="447716"/>
    <lineage>
        <taxon>Bacteria</taxon>
        <taxon>Bacillati</taxon>
        <taxon>Cyanobacteriota</taxon>
        <taxon>Cyanophyceae</taxon>
        <taxon>Nostocales</taxon>
        <taxon>Nostocaceae</taxon>
        <taxon>Trichormus</taxon>
    </lineage>
</organism>
<dbReference type="GO" id="GO:0004803">
    <property type="term" value="F:transposase activity"/>
    <property type="evidence" value="ECO:0007669"/>
    <property type="project" value="InterPro"/>
</dbReference>
<evidence type="ECO:0000313" key="3">
    <source>
        <dbReference type="Proteomes" id="UP000276103"/>
    </source>
</evidence>
<dbReference type="Proteomes" id="UP000276103">
    <property type="component" value="Unassembled WGS sequence"/>
</dbReference>
<feature type="domain" description="Tn3 transposase DDE" evidence="1">
    <location>
        <begin position="1"/>
        <end position="96"/>
    </location>
</feature>
<sequence>MRSEITAITNIVEKYHHFLDWVFFGKDGVITENDPIEQEKRLKYLDLVASAVILQNTVDMSLAIQTLTAQGYPVNHRFVAALSPYLTRHIKRYGDYVVNLQNIPQPFEAAIPLPSEIFET</sequence>
<dbReference type="Pfam" id="PF01526">
    <property type="entry name" value="DDE_Tnp_Tn3"/>
    <property type="match status" value="1"/>
</dbReference>
<dbReference type="OrthoDB" id="51846at2"/>
<dbReference type="RefSeq" id="WP_158624054.1">
    <property type="nucleotide sequence ID" value="NZ_RSCM01000013.1"/>
</dbReference>
<dbReference type="AlphaFoldDB" id="A0A433UKX7"/>
<dbReference type="GO" id="GO:0006313">
    <property type="term" value="P:DNA transposition"/>
    <property type="evidence" value="ECO:0007669"/>
    <property type="project" value="InterPro"/>
</dbReference>
<protein>
    <recommendedName>
        <fullName evidence="1">Tn3 transposase DDE domain-containing protein</fullName>
    </recommendedName>
</protein>
<accession>A0A433UKX7</accession>
<keyword evidence="3" id="KW-1185">Reference proteome</keyword>
<dbReference type="InterPro" id="IPR002513">
    <property type="entry name" value="Tn3_Tnp_DDE_dom"/>
</dbReference>
<evidence type="ECO:0000313" key="2">
    <source>
        <dbReference type="EMBL" id="RUS94500.1"/>
    </source>
</evidence>
<evidence type="ECO:0000259" key="1">
    <source>
        <dbReference type="Pfam" id="PF01526"/>
    </source>
</evidence>